<dbReference type="Proteomes" id="UP000019376">
    <property type="component" value="Unassembled WGS sequence"/>
</dbReference>
<dbReference type="AlphaFoldDB" id="S7ZS84"/>
<name>S7ZS84_PENO1</name>
<dbReference type="EMBL" id="KB644413">
    <property type="protein sequence ID" value="EPS31581.1"/>
    <property type="molecule type" value="Genomic_DNA"/>
</dbReference>
<dbReference type="HOGENOM" id="CLU_2121889_0_0_1"/>
<evidence type="ECO:0000256" key="1">
    <source>
        <dbReference type="SAM" id="MobiDB-lite"/>
    </source>
</evidence>
<sequence>MAARENSWEVAIELISRVEGLRLTQSPYRDSTRGGGRGEGEEGEDPTEQRNDGARPAKWIAGEGTTITGATEEGYCYTRRGPDHQAGGVIEKGEEEAGSFEYEPTRAASVTIMR</sequence>
<feature type="compositionally biased region" description="Basic and acidic residues" evidence="1">
    <location>
        <begin position="30"/>
        <end position="40"/>
    </location>
</feature>
<organism evidence="2 3">
    <name type="scientific">Penicillium oxalicum (strain 114-2 / CGMCC 5302)</name>
    <name type="common">Penicillium decumbens</name>
    <dbReference type="NCBI Taxonomy" id="933388"/>
    <lineage>
        <taxon>Eukaryota</taxon>
        <taxon>Fungi</taxon>
        <taxon>Dikarya</taxon>
        <taxon>Ascomycota</taxon>
        <taxon>Pezizomycotina</taxon>
        <taxon>Eurotiomycetes</taxon>
        <taxon>Eurotiomycetidae</taxon>
        <taxon>Eurotiales</taxon>
        <taxon>Aspergillaceae</taxon>
        <taxon>Penicillium</taxon>
    </lineage>
</organism>
<protein>
    <submittedName>
        <fullName evidence="2">Uncharacterized protein</fullName>
    </submittedName>
</protein>
<reference evidence="2 3" key="1">
    <citation type="journal article" date="2013" name="PLoS ONE">
        <title>Genomic and secretomic analyses reveal unique features of the lignocellulolytic enzyme system of Penicillium decumbens.</title>
        <authorList>
            <person name="Liu G."/>
            <person name="Zhang L."/>
            <person name="Wei X."/>
            <person name="Zou G."/>
            <person name="Qin Y."/>
            <person name="Ma L."/>
            <person name="Li J."/>
            <person name="Zheng H."/>
            <person name="Wang S."/>
            <person name="Wang C."/>
            <person name="Xun L."/>
            <person name="Zhao G.-P."/>
            <person name="Zhou Z."/>
            <person name="Qu Y."/>
        </authorList>
    </citation>
    <scope>NUCLEOTIDE SEQUENCE [LARGE SCALE GENOMIC DNA]</scope>
    <source>
        <strain evidence="3">114-2 / CGMCC 5302</strain>
    </source>
</reference>
<evidence type="ECO:0000313" key="3">
    <source>
        <dbReference type="Proteomes" id="UP000019376"/>
    </source>
</evidence>
<keyword evidence="3" id="KW-1185">Reference proteome</keyword>
<proteinExistence type="predicted"/>
<evidence type="ECO:0000313" key="2">
    <source>
        <dbReference type="EMBL" id="EPS31581.1"/>
    </source>
</evidence>
<gene>
    <name evidence="2" type="ORF">PDE_06536</name>
</gene>
<feature type="region of interest" description="Disordered" evidence="1">
    <location>
        <begin position="21"/>
        <end position="64"/>
    </location>
</feature>
<accession>S7ZS84</accession>